<dbReference type="InterPro" id="IPR013103">
    <property type="entry name" value="RVT_2"/>
</dbReference>
<dbReference type="Pfam" id="PF14223">
    <property type="entry name" value="Retrotran_gag_2"/>
    <property type="match status" value="1"/>
</dbReference>
<name>A0A9Q3IAJ7_9BASI</name>
<dbReference type="Pfam" id="PF00665">
    <property type="entry name" value="rve"/>
    <property type="match status" value="1"/>
</dbReference>
<keyword evidence="1" id="KW-0694">RNA-binding</keyword>
<feature type="domain" description="Integrase catalytic" evidence="3">
    <location>
        <begin position="486"/>
        <end position="651"/>
    </location>
</feature>
<comment type="caution">
    <text evidence="4">The sequence shown here is derived from an EMBL/GenBank/DDBJ whole genome shotgun (WGS) entry which is preliminary data.</text>
</comment>
<organism evidence="4 5">
    <name type="scientific">Austropuccinia psidii MF-1</name>
    <dbReference type="NCBI Taxonomy" id="1389203"/>
    <lineage>
        <taxon>Eukaryota</taxon>
        <taxon>Fungi</taxon>
        <taxon>Dikarya</taxon>
        <taxon>Basidiomycota</taxon>
        <taxon>Pucciniomycotina</taxon>
        <taxon>Pucciniomycetes</taxon>
        <taxon>Pucciniales</taxon>
        <taxon>Sphaerophragmiaceae</taxon>
        <taxon>Austropuccinia</taxon>
    </lineage>
</organism>
<dbReference type="GO" id="GO:0015074">
    <property type="term" value="P:DNA integration"/>
    <property type="evidence" value="ECO:0007669"/>
    <property type="project" value="InterPro"/>
</dbReference>
<dbReference type="OrthoDB" id="2506833at2759"/>
<dbReference type="SUPFAM" id="SSF53098">
    <property type="entry name" value="Ribonuclease H-like"/>
    <property type="match status" value="1"/>
</dbReference>
<keyword evidence="5" id="KW-1185">Reference proteome</keyword>
<evidence type="ECO:0000259" key="3">
    <source>
        <dbReference type="PROSITE" id="PS50994"/>
    </source>
</evidence>
<dbReference type="PANTHER" id="PTHR11439:SF440">
    <property type="entry name" value="INTEGRASE CATALYTIC DOMAIN-CONTAINING PROTEIN"/>
    <property type="match status" value="1"/>
</dbReference>
<dbReference type="Pfam" id="PF07727">
    <property type="entry name" value="RVT_2"/>
    <property type="match status" value="1"/>
</dbReference>
<dbReference type="PROSITE" id="PS50994">
    <property type="entry name" value="INTEGRASE"/>
    <property type="match status" value="1"/>
</dbReference>
<gene>
    <name evidence="4" type="ORF">O181_073963</name>
</gene>
<dbReference type="InterPro" id="IPR012337">
    <property type="entry name" value="RNaseH-like_sf"/>
</dbReference>
<dbReference type="CDD" id="cd09272">
    <property type="entry name" value="RNase_HI_RT_Ty1"/>
    <property type="match status" value="1"/>
</dbReference>
<reference evidence="4" key="1">
    <citation type="submission" date="2021-03" db="EMBL/GenBank/DDBJ databases">
        <title>Draft genome sequence of rust myrtle Austropuccinia psidii MF-1, a brazilian biotype.</title>
        <authorList>
            <person name="Quecine M.C."/>
            <person name="Pachon D.M.R."/>
            <person name="Bonatelli M.L."/>
            <person name="Correr F.H."/>
            <person name="Franceschini L.M."/>
            <person name="Leite T.F."/>
            <person name="Margarido G.R.A."/>
            <person name="Almeida C.A."/>
            <person name="Ferrarezi J.A."/>
            <person name="Labate C.A."/>
        </authorList>
    </citation>
    <scope>NUCLEOTIDE SEQUENCE</scope>
    <source>
        <strain evidence="4">MF-1</strain>
    </source>
</reference>
<dbReference type="InterPro" id="IPR036397">
    <property type="entry name" value="RNaseH_sf"/>
</dbReference>
<evidence type="ECO:0000256" key="1">
    <source>
        <dbReference type="ARBA" id="ARBA00022884"/>
    </source>
</evidence>
<dbReference type="SUPFAM" id="SSF56672">
    <property type="entry name" value="DNA/RNA polymerases"/>
    <property type="match status" value="1"/>
</dbReference>
<feature type="compositionally biased region" description="Basic residues" evidence="2">
    <location>
        <begin position="234"/>
        <end position="246"/>
    </location>
</feature>
<feature type="region of interest" description="Disordered" evidence="2">
    <location>
        <begin position="738"/>
        <end position="789"/>
    </location>
</feature>
<dbReference type="InterPro" id="IPR043502">
    <property type="entry name" value="DNA/RNA_pol_sf"/>
</dbReference>
<feature type="region of interest" description="Disordered" evidence="2">
    <location>
        <begin position="221"/>
        <end position="260"/>
    </location>
</feature>
<feature type="compositionally biased region" description="Basic and acidic residues" evidence="2">
    <location>
        <begin position="247"/>
        <end position="260"/>
    </location>
</feature>
<proteinExistence type="predicted"/>
<protein>
    <recommendedName>
        <fullName evidence="3">Integrase catalytic domain-containing protein</fullName>
    </recommendedName>
</protein>
<evidence type="ECO:0000256" key="2">
    <source>
        <dbReference type="SAM" id="MobiDB-lite"/>
    </source>
</evidence>
<dbReference type="GO" id="GO:0003723">
    <property type="term" value="F:RNA binding"/>
    <property type="evidence" value="ECO:0007669"/>
    <property type="project" value="UniProtKB-KW"/>
</dbReference>
<evidence type="ECO:0000313" key="5">
    <source>
        <dbReference type="Proteomes" id="UP000765509"/>
    </source>
</evidence>
<dbReference type="Proteomes" id="UP000765509">
    <property type="component" value="Unassembled WGS sequence"/>
</dbReference>
<evidence type="ECO:0000313" key="4">
    <source>
        <dbReference type="EMBL" id="MBW0534248.1"/>
    </source>
</evidence>
<dbReference type="EMBL" id="AVOT02039235">
    <property type="protein sequence ID" value="MBW0534248.1"/>
    <property type="molecule type" value="Genomic_DNA"/>
</dbReference>
<sequence>MSNLPVQIKDSSTKEDVIKTKIINLTRSNWVQWSCQLENYFIGKGIDDLFDCPSEDAIKTRKYRKKNSCALALLWSSVSSEFEGILLNNKTSFYDCWNALGNACGRNSIIVLGRRLHQLVNLRYEPGSSLENHIDAFQKLHANYQSLTASSTAGMNLSDEMAAIFVLYSLDTDKELSNLCQTLYDLNPFTLSAVTDRVAFEHSRRKNDSVLLLVDKDKQKQIHSNSANHEHQPGRRKNQWKDRKKTPKNENHAKDDPNKRLDILEKLTANLQTTITSSSINAVTENINDKSQPSDSEAFVLYDLYSVGQSLAKGTIFLDSGASRTVVNDLSLLTNPVLVNKQINTFSQPVKVTHEGTLIFKGVHLHPVYYVPGGPVNLLSVSQLCDHGLKMITKSNTFLIKQKEKVIATFHREGNLFAMKLPSADIFSIIPKDPDWHLTLGHPSNGYIDYIIKTNKLSGTYTKSRNCEVCQNVKIKNRPHSNSLPMARSPFYKFHMDTLQITPMNRKGQQYVLVLIDDYSRFNQIYMMDKKNDAETCIEAYLNEIKNKLNIIPAFLHTDRGGEFSSKTFLSNLKNKGIFLEQGPPDSPQTNGVAERFNQMLLTKIRCLLGQLNIPIKYWDEAANHASVLLNHLPHIFLDMNTPNNVLMKNNCYMEPVISLDKFIPFGMKVLVKKQKTKAKLDEAGETLRALTFEKYSDGLRLLDPRTGRIRISRDYSLSSKPIKIELRKPEITLPKESSQTLKLTLPKHHSITIPSTKDQDRQDDPVDDLGVQEEPKETPVLPSSQSKEANKHYKYVPFYEKPPKEISSSVNENNVVEGKQTRQAPDRFYLTDLVPYSKALSAPTEKDHWKTAMDTEFSSLMSHNTGTLVPYPKHKEKVIGGMWRLTRKQNEFGKVYRYKARWVVFGNHQEHLLHYFDTWASVGRNETFKTMLSLVVTFHLIPYQFDIETAFLHGDMDAVVYVKQVTGYEQKGRENWVWRLNKSLYGTKQAPRMWKSKLTEVLLSLDMKSAESDESLFISSNKTLMLHIHVDDGFSISKNEELILKFLSNLNKQLKLKFKRYPTQHLGYNFLWEDNKLLINQSDLINRILDQFDMENSKAVKTPCNGNLLNEIDSKGGSQDITQFQQAIGSLNYIAQHTRPDIMFTVNQLSRFCTQPGSMHWSALKHLLRYLKGTCMLNLEYSKPAISSSTQCLAGWADADYANSKDDRKSILGHVVLVYGNPISWLSKKQSVVAQSTTEAEFISLNICAKQMRWVSFVLRDLGQEIGKPIMFSDNSGAVTISKQASLNAGTKHIEVRFQYIRDCVVRNILSITQVSSSEMIADILTKPLGAQQMTTVYKQLHLVDPGGVSNELGSPRTERTR</sequence>
<dbReference type="GO" id="GO:0005634">
    <property type="term" value="C:nucleus"/>
    <property type="evidence" value="ECO:0007669"/>
    <property type="project" value="UniProtKB-ARBA"/>
</dbReference>
<accession>A0A9Q3IAJ7</accession>
<dbReference type="PANTHER" id="PTHR11439">
    <property type="entry name" value="GAG-POL-RELATED RETROTRANSPOSON"/>
    <property type="match status" value="1"/>
</dbReference>
<dbReference type="InterPro" id="IPR001584">
    <property type="entry name" value="Integrase_cat-core"/>
</dbReference>
<dbReference type="Gene3D" id="3.30.420.10">
    <property type="entry name" value="Ribonuclease H-like superfamily/Ribonuclease H"/>
    <property type="match status" value="1"/>
</dbReference>